<evidence type="ECO:0000313" key="8">
    <source>
        <dbReference type="EMBL" id="QDL55649.1"/>
    </source>
</evidence>
<evidence type="ECO:0000259" key="7">
    <source>
        <dbReference type="PROSITE" id="PS51833"/>
    </source>
</evidence>
<keyword evidence="3 8" id="KW-0418">Kinase</keyword>
<evidence type="ECO:0000313" key="9">
    <source>
        <dbReference type="Proteomes" id="UP000317365"/>
    </source>
</evidence>
<dbReference type="InterPro" id="IPR029016">
    <property type="entry name" value="GAF-like_dom_sf"/>
</dbReference>
<dbReference type="PANTHER" id="PTHR43289:SF6">
    <property type="entry name" value="SERINE_THREONINE-PROTEIN KINASE NEKL-3"/>
    <property type="match status" value="1"/>
</dbReference>
<feature type="domain" description="Protein kinase" evidence="6">
    <location>
        <begin position="28"/>
        <end position="289"/>
    </location>
</feature>
<keyword evidence="4" id="KW-0067">ATP-binding</keyword>
<dbReference type="CDD" id="cd14014">
    <property type="entry name" value="STKc_PknB_like"/>
    <property type="match status" value="1"/>
</dbReference>
<dbReference type="InterPro" id="IPR011009">
    <property type="entry name" value="Kinase-like_dom_sf"/>
</dbReference>
<dbReference type="Gene3D" id="3.30.200.20">
    <property type="entry name" value="Phosphorylase Kinase, domain 1"/>
    <property type="match status" value="1"/>
</dbReference>
<feature type="domain" description="HDOD" evidence="7">
    <location>
        <begin position="322"/>
        <end position="516"/>
    </location>
</feature>
<keyword evidence="8" id="KW-0723">Serine/threonine-protein kinase</keyword>
<feature type="region of interest" description="Disordered" evidence="5">
    <location>
        <begin position="180"/>
        <end position="201"/>
    </location>
</feature>
<dbReference type="InterPro" id="IPR008271">
    <property type="entry name" value="Ser/Thr_kinase_AS"/>
</dbReference>
<dbReference type="InterPro" id="IPR013976">
    <property type="entry name" value="HDOD"/>
</dbReference>
<dbReference type="PROSITE" id="PS00108">
    <property type="entry name" value="PROTEIN_KINASE_ST"/>
    <property type="match status" value="1"/>
</dbReference>
<proteinExistence type="predicted"/>
<dbReference type="RefSeq" id="WP_142812804.1">
    <property type="nucleotide sequence ID" value="NZ_CP036282.1"/>
</dbReference>
<evidence type="ECO:0000256" key="2">
    <source>
        <dbReference type="ARBA" id="ARBA00022741"/>
    </source>
</evidence>
<dbReference type="KEGG" id="rhg:EXZ61_16540"/>
<dbReference type="EMBL" id="CP036282">
    <property type="protein sequence ID" value="QDL55649.1"/>
    <property type="molecule type" value="Genomic_DNA"/>
</dbReference>
<protein>
    <submittedName>
        <fullName evidence="8">Serine/threonine protein kinase</fullName>
    </submittedName>
</protein>
<dbReference type="SUPFAM" id="SSF56112">
    <property type="entry name" value="Protein kinase-like (PK-like)"/>
    <property type="match status" value="1"/>
</dbReference>
<dbReference type="SUPFAM" id="SSF109604">
    <property type="entry name" value="HD-domain/PDEase-like"/>
    <property type="match status" value="1"/>
</dbReference>
<dbReference type="GO" id="GO:0004674">
    <property type="term" value="F:protein serine/threonine kinase activity"/>
    <property type="evidence" value="ECO:0007669"/>
    <property type="project" value="UniProtKB-KW"/>
</dbReference>
<dbReference type="SMART" id="SM00220">
    <property type="entry name" value="S_TKc"/>
    <property type="match status" value="1"/>
</dbReference>
<dbReference type="SUPFAM" id="SSF55781">
    <property type="entry name" value="GAF domain-like"/>
    <property type="match status" value="1"/>
</dbReference>
<organism evidence="8 9">
    <name type="scientific">Rhodoferax aquaticus</name>
    <dbReference type="NCBI Taxonomy" id="2527691"/>
    <lineage>
        <taxon>Bacteria</taxon>
        <taxon>Pseudomonadati</taxon>
        <taxon>Pseudomonadota</taxon>
        <taxon>Betaproteobacteria</taxon>
        <taxon>Burkholderiales</taxon>
        <taxon>Comamonadaceae</taxon>
        <taxon>Rhodoferax</taxon>
    </lineage>
</organism>
<sequence>MLTHNYFVGTLAHSDTAPLRAGDSLGRFVLRKVLGQGAQSTVWLAFDSRMEREVAVKVMRLEAESDTQAIAQWLQEARSASRVVHPHIVPVYEADIQDHHPYLVFEYVPGQTLDQLLHAQGALPPAQAVELMMDVLDAIVVAHEAGVVHRDLKLANVLVDAAGHARVMDFGIAACITDKSSTTPNTPSGGTAGYMSPEAARGDAPSAGMDVFSAGLVLAELLTGKPLIAETDPQRAISRVLHAQLELPADTPADVDDKLRAIVHRAIAQDPSQRYATARDFLADLTQWVKPAGELMPSADGDTHYNATLEFMLRRMRHKSDFPAMSDSVIRIQAMAASENESINSVTNEILKDVALTNKLLRLVNSAHYGRGGTISTVSRAVNLVGFNGIRNMALSLVLLEHMQDKAHAAHLKDEFLRSLMAGSIAAELCPLQQEGEEAFIGAMFQNLGRLLMEFYFPEEARQVHSLMNSARDAVTEDVAAFGVLGLTLEQLGLGVARAWNLPYGIQRCMHKPVGTPPHTPPKDPDERMRWIALVANEIADVLLHGDPKDAPARIAQVTRKYAQAIGIGSAEMQTSTARARQKLIGMAQAMDIHVAKGSVGAQLLTSPEGSSATAGPVLEDTHLGRFELQPTQPALSSAPASSTVKTTRVAEALTAGIQDVTNAMVDDFKLTDVLRMILETMYRAMAFDRVIFCMRDPKTETMTGRFGLGEGVELHVKEFRSQLKASPPDLFAAVCANGSDTMINDAQEAHIAHRLPAWYRKGLQAPTFLLLPLQIKGSPFGLIYADKKTLGTLELDEKELSLLRTLRNQAIMAFKQSS</sequence>
<feature type="compositionally biased region" description="Low complexity" evidence="5">
    <location>
        <begin position="180"/>
        <end position="189"/>
    </location>
</feature>
<dbReference type="Gene3D" id="3.30.450.40">
    <property type="match status" value="1"/>
</dbReference>
<dbReference type="InterPro" id="IPR003018">
    <property type="entry name" value="GAF"/>
</dbReference>
<reference evidence="9" key="2">
    <citation type="journal article" date="2020" name="Int. J. Syst. Evol. Microbiol.">
        <title>Genomic insights into a novel species Rhodoferax aquaticus sp. nov., isolated from freshwater.</title>
        <authorList>
            <person name="Li T."/>
            <person name="Zhuo Y."/>
            <person name="Jin C.Z."/>
            <person name="Wu X."/>
            <person name="Ko S.R."/>
            <person name="Jin F.J."/>
            <person name="Ahn C.Y."/>
            <person name="Oh H.M."/>
            <person name="Lee H.G."/>
            <person name="Jin L."/>
        </authorList>
    </citation>
    <scope>NUCLEOTIDE SEQUENCE [LARGE SCALE GENOMIC DNA]</scope>
    <source>
        <strain evidence="9">Gr-4</strain>
    </source>
</reference>
<dbReference type="Pfam" id="PF01590">
    <property type="entry name" value="GAF"/>
    <property type="match status" value="1"/>
</dbReference>
<evidence type="ECO:0000259" key="6">
    <source>
        <dbReference type="PROSITE" id="PS50011"/>
    </source>
</evidence>
<dbReference type="PANTHER" id="PTHR43289">
    <property type="entry name" value="MITOGEN-ACTIVATED PROTEIN KINASE KINASE KINASE 20-RELATED"/>
    <property type="match status" value="1"/>
</dbReference>
<reference evidence="9" key="1">
    <citation type="submission" date="2019-02" db="EMBL/GenBank/DDBJ databases">
        <title>Complete genome sequence of Rhodoferax sp. Gr-4.</title>
        <authorList>
            <person name="Jin L."/>
        </authorList>
    </citation>
    <scope>NUCLEOTIDE SEQUENCE [LARGE SCALE GENOMIC DNA]</scope>
    <source>
        <strain evidence="9">Gr-4</strain>
    </source>
</reference>
<gene>
    <name evidence="8" type="ORF">EXZ61_16540</name>
</gene>
<evidence type="ECO:0000256" key="3">
    <source>
        <dbReference type="ARBA" id="ARBA00022777"/>
    </source>
</evidence>
<dbReference type="Gene3D" id="1.10.3210.10">
    <property type="entry name" value="Hypothetical protein af1432"/>
    <property type="match status" value="1"/>
</dbReference>
<dbReference type="Pfam" id="PF00069">
    <property type="entry name" value="Pkinase"/>
    <property type="match status" value="1"/>
</dbReference>
<keyword evidence="1" id="KW-0808">Transferase</keyword>
<accession>A0A515ESL1</accession>
<dbReference type="AlphaFoldDB" id="A0A515ESL1"/>
<evidence type="ECO:0000256" key="1">
    <source>
        <dbReference type="ARBA" id="ARBA00022679"/>
    </source>
</evidence>
<evidence type="ECO:0000256" key="5">
    <source>
        <dbReference type="SAM" id="MobiDB-lite"/>
    </source>
</evidence>
<evidence type="ECO:0000256" key="4">
    <source>
        <dbReference type="ARBA" id="ARBA00022840"/>
    </source>
</evidence>
<dbReference type="Pfam" id="PF08668">
    <property type="entry name" value="HDOD"/>
    <property type="match status" value="1"/>
</dbReference>
<keyword evidence="9" id="KW-1185">Reference proteome</keyword>
<keyword evidence="2" id="KW-0547">Nucleotide-binding</keyword>
<dbReference type="PROSITE" id="PS51833">
    <property type="entry name" value="HDOD"/>
    <property type="match status" value="1"/>
</dbReference>
<name>A0A515ESL1_9BURK</name>
<dbReference type="PROSITE" id="PS50011">
    <property type="entry name" value="PROTEIN_KINASE_DOM"/>
    <property type="match status" value="1"/>
</dbReference>
<dbReference type="GO" id="GO:0005524">
    <property type="term" value="F:ATP binding"/>
    <property type="evidence" value="ECO:0007669"/>
    <property type="project" value="UniProtKB-KW"/>
</dbReference>
<dbReference type="Proteomes" id="UP000317365">
    <property type="component" value="Chromosome"/>
</dbReference>
<dbReference type="InterPro" id="IPR000719">
    <property type="entry name" value="Prot_kinase_dom"/>
</dbReference>
<dbReference type="Gene3D" id="1.10.510.10">
    <property type="entry name" value="Transferase(Phosphotransferase) domain 1"/>
    <property type="match status" value="1"/>
</dbReference>